<evidence type="ECO:0000256" key="8">
    <source>
        <dbReference type="ARBA" id="ARBA00050776"/>
    </source>
</evidence>
<reference evidence="10 11" key="1">
    <citation type="submission" date="2021-04" db="EMBL/GenBank/DDBJ databases">
        <title>Allobacillus sp. nov. SKP8-2 isolated from shrimp paste.</title>
        <authorList>
            <person name="Tanasupawat S."/>
            <person name="Yiamsombat S."/>
            <person name="Kanchanasin P."/>
            <person name="Kuncharoen N."/>
        </authorList>
    </citation>
    <scope>NUCLEOTIDE SEQUENCE [LARGE SCALE GENOMIC DNA]</scope>
    <source>
        <strain evidence="10 11">SKP8-2</strain>
    </source>
</reference>
<feature type="domain" description="Aminotransferase class V" evidence="9">
    <location>
        <begin position="4"/>
        <end position="372"/>
    </location>
</feature>
<evidence type="ECO:0000256" key="5">
    <source>
        <dbReference type="ARBA" id="ARBA00022898"/>
    </source>
</evidence>
<keyword evidence="4" id="KW-0479">Metal-binding</keyword>
<evidence type="ECO:0000313" key="10">
    <source>
        <dbReference type="EMBL" id="MBR7553626.1"/>
    </source>
</evidence>
<gene>
    <name evidence="10" type="ORF">KC820_05585</name>
</gene>
<evidence type="ECO:0000256" key="2">
    <source>
        <dbReference type="ARBA" id="ARBA00006490"/>
    </source>
</evidence>
<comment type="catalytic activity">
    <reaction evidence="8">
        <text>(sulfur carrier)-H + L-cysteine = (sulfur carrier)-SH + L-alanine</text>
        <dbReference type="Rhea" id="RHEA:43892"/>
        <dbReference type="Rhea" id="RHEA-COMP:14737"/>
        <dbReference type="Rhea" id="RHEA-COMP:14739"/>
        <dbReference type="ChEBI" id="CHEBI:29917"/>
        <dbReference type="ChEBI" id="CHEBI:35235"/>
        <dbReference type="ChEBI" id="CHEBI:57972"/>
        <dbReference type="ChEBI" id="CHEBI:64428"/>
        <dbReference type="EC" id="2.8.1.7"/>
    </reaction>
</comment>
<dbReference type="PIRSF" id="PIRSF005572">
    <property type="entry name" value="NifS"/>
    <property type="match status" value="1"/>
</dbReference>
<dbReference type="GO" id="GO:0031071">
    <property type="term" value="F:cysteine desulfurase activity"/>
    <property type="evidence" value="ECO:0007669"/>
    <property type="project" value="UniProtKB-EC"/>
</dbReference>
<evidence type="ECO:0000259" key="9">
    <source>
        <dbReference type="Pfam" id="PF00266"/>
    </source>
</evidence>
<dbReference type="InterPro" id="IPR016454">
    <property type="entry name" value="Cysteine_dSase"/>
</dbReference>
<dbReference type="GO" id="GO:0051536">
    <property type="term" value="F:iron-sulfur cluster binding"/>
    <property type="evidence" value="ECO:0007669"/>
    <property type="project" value="UniProtKB-KW"/>
</dbReference>
<evidence type="ECO:0000256" key="4">
    <source>
        <dbReference type="ARBA" id="ARBA00022723"/>
    </source>
</evidence>
<dbReference type="RefSeq" id="WP_212369038.1">
    <property type="nucleotide sequence ID" value="NZ_JAGSIE010000014.1"/>
</dbReference>
<evidence type="ECO:0000256" key="3">
    <source>
        <dbReference type="ARBA" id="ARBA00022679"/>
    </source>
</evidence>
<dbReference type="GO" id="GO:0046872">
    <property type="term" value="F:metal ion binding"/>
    <property type="evidence" value="ECO:0007669"/>
    <property type="project" value="UniProtKB-KW"/>
</dbReference>
<keyword evidence="7" id="KW-0411">Iron-sulfur</keyword>
<organism evidence="10 11">
    <name type="scientific">Allobacillus saliphilus</name>
    <dbReference type="NCBI Taxonomy" id="2912308"/>
    <lineage>
        <taxon>Bacteria</taxon>
        <taxon>Bacillati</taxon>
        <taxon>Bacillota</taxon>
        <taxon>Bacilli</taxon>
        <taxon>Bacillales</taxon>
        <taxon>Bacillaceae</taxon>
        <taxon>Allobacillus</taxon>
    </lineage>
</organism>
<name>A0A941CV13_9BACI</name>
<dbReference type="Pfam" id="PF00266">
    <property type="entry name" value="Aminotran_5"/>
    <property type="match status" value="1"/>
</dbReference>
<dbReference type="Gene3D" id="3.40.640.10">
    <property type="entry name" value="Type I PLP-dependent aspartate aminotransferase-like (Major domain)"/>
    <property type="match status" value="1"/>
</dbReference>
<keyword evidence="11" id="KW-1185">Reference proteome</keyword>
<comment type="cofactor">
    <cofactor evidence="1">
        <name>pyridoxal 5'-phosphate</name>
        <dbReference type="ChEBI" id="CHEBI:597326"/>
    </cofactor>
</comment>
<dbReference type="EMBL" id="JAGSIE010000014">
    <property type="protein sequence ID" value="MBR7553626.1"/>
    <property type="molecule type" value="Genomic_DNA"/>
</dbReference>
<keyword evidence="5" id="KW-0663">Pyridoxal phosphate</keyword>
<evidence type="ECO:0000256" key="1">
    <source>
        <dbReference type="ARBA" id="ARBA00001933"/>
    </source>
</evidence>
<dbReference type="InterPro" id="IPR015422">
    <property type="entry name" value="PyrdxlP-dep_Trfase_small"/>
</dbReference>
<sequence length="375" mass="41724">MTLYLDNSATTPVLPEVKDAMLPYLLEEFGNPSSKYYSEAENAKNAVNNYRENVANLVGCKSREVVFTSGATESNNMIIKGVADYYADKRGKHIITSQVEHPAVLETCRYLESKGFLVTYLDVDQYGRVDIEQLKESAEENPPLLITLIWGNNEIGSLNPIREVAQYCNKRNILFHSDATQVVGKFPINLEDYPGLRFLSLSAHKLHGPKGIGAAIIREDELGLPTKLTPLLHGGEQENGFRSGTLAVHNIVGFGKAAEIALQNLEDNILKLKQNEEYLCNILKEKYNDRVQFNHSKENKIPGILSITFPGVNNELLVKNLAPYVAVSTGSACSTSKPSHVLKAMGYDLEHIRSTIRISMSPEIKKDDLDIFNNL</sequence>
<evidence type="ECO:0000256" key="7">
    <source>
        <dbReference type="ARBA" id="ARBA00023014"/>
    </source>
</evidence>
<comment type="caution">
    <text evidence="10">The sequence shown here is derived from an EMBL/GenBank/DDBJ whole genome shotgun (WGS) entry which is preliminary data.</text>
</comment>
<dbReference type="InterPro" id="IPR000192">
    <property type="entry name" value="Aminotrans_V_dom"/>
</dbReference>
<dbReference type="InterPro" id="IPR015424">
    <property type="entry name" value="PyrdxlP-dep_Trfase"/>
</dbReference>
<accession>A0A941CV13</accession>
<dbReference type="SUPFAM" id="SSF53383">
    <property type="entry name" value="PLP-dependent transferases"/>
    <property type="match status" value="1"/>
</dbReference>
<dbReference type="PANTHER" id="PTHR11601">
    <property type="entry name" value="CYSTEINE DESULFURYLASE FAMILY MEMBER"/>
    <property type="match status" value="1"/>
</dbReference>
<evidence type="ECO:0000313" key="11">
    <source>
        <dbReference type="Proteomes" id="UP000675431"/>
    </source>
</evidence>
<dbReference type="Gene3D" id="3.90.1150.10">
    <property type="entry name" value="Aspartate Aminotransferase, domain 1"/>
    <property type="match status" value="1"/>
</dbReference>
<dbReference type="AlphaFoldDB" id="A0A941CV13"/>
<keyword evidence="3" id="KW-0808">Transferase</keyword>
<keyword evidence="6" id="KW-0408">Iron</keyword>
<dbReference type="Proteomes" id="UP000675431">
    <property type="component" value="Unassembled WGS sequence"/>
</dbReference>
<dbReference type="PANTHER" id="PTHR11601:SF34">
    <property type="entry name" value="CYSTEINE DESULFURASE"/>
    <property type="match status" value="1"/>
</dbReference>
<dbReference type="InterPro" id="IPR015421">
    <property type="entry name" value="PyrdxlP-dep_Trfase_major"/>
</dbReference>
<evidence type="ECO:0000256" key="6">
    <source>
        <dbReference type="ARBA" id="ARBA00023004"/>
    </source>
</evidence>
<protein>
    <submittedName>
        <fullName evidence="10">Cysteine desulfurase</fullName>
    </submittedName>
</protein>
<comment type="similarity">
    <text evidence="2">Belongs to the class-V pyridoxal-phosphate-dependent aminotransferase family. NifS/IscS subfamily.</text>
</comment>
<proteinExistence type="inferred from homology"/>